<evidence type="ECO:0000313" key="3">
    <source>
        <dbReference type="Proteomes" id="UP001499959"/>
    </source>
</evidence>
<gene>
    <name evidence="2" type="ORF">GCM10023307_13510</name>
</gene>
<accession>A0ABP9B281</accession>
<keyword evidence="1" id="KW-0732">Signal</keyword>
<reference evidence="3" key="1">
    <citation type="journal article" date="2019" name="Int. J. Syst. Evol. Microbiol.">
        <title>The Global Catalogue of Microorganisms (GCM) 10K type strain sequencing project: providing services to taxonomists for standard genome sequencing and annotation.</title>
        <authorList>
            <consortium name="The Broad Institute Genomics Platform"/>
            <consortium name="The Broad Institute Genome Sequencing Center for Infectious Disease"/>
            <person name="Wu L."/>
            <person name="Ma J."/>
        </authorList>
    </citation>
    <scope>NUCLEOTIDE SEQUENCE [LARGE SCALE GENOMIC DNA]</scope>
    <source>
        <strain evidence="3">JCM 18204</strain>
    </source>
</reference>
<protein>
    <submittedName>
        <fullName evidence="2">Uncharacterized protein</fullName>
    </submittedName>
</protein>
<evidence type="ECO:0000313" key="2">
    <source>
        <dbReference type="EMBL" id="GAA4789587.1"/>
    </source>
</evidence>
<feature type="signal peptide" evidence="1">
    <location>
        <begin position="1"/>
        <end position="28"/>
    </location>
</feature>
<name>A0ABP9B281_9GAMM</name>
<feature type="chain" id="PRO_5045670527" evidence="1">
    <location>
        <begin position="29"/>
        <end position="495"/>
    </location>
</feature>
<organism evidence="2 3">
    <name type="scientific">Lysobacter hankyongensis</name>
    <dbReference type="NCBI Taxonomy" id="1176535"/>
    <lineage>
        <taxon>Bacteria</taxon>
        <taxon>Pseudomonadati</taxon>
        <taxon>Pseudomonadota</taxon>
        <taxon>Gammaproteobacteria</taxon>
        <taxon>Lysobacterales</taxon>
        <taxon>Lysobacteraceae</taxon>
        <taxon>Lysobacter</taxon>
    </lineage>
</organism>
<keyword evidence="3" id="KW-1185">Reference proteome</keyword>
<dbReference type="RefSeq" id="WP_345302552.1">
    <property type="nucleotide sequence ID" value="NZ_BAABJE010000005.1"/>
</dbReference>
<evidence type="ECO:0000256" key="1">
    <source>
        <dbReference type="SAM" id="SignalP"/>
    </source>
</evidence>
<sequence length="495" mass="51276">MSTRTRTSHSLSLLASAAFAALPLSAVAQSWEVYSGLNPHREQLHGVADVQFCAGGGQVATGTQTVPPTVAGFSNIVIERKNAANPVAGPWRFSYDSGRSEEGRGIVEYTDGTGFAVVGTFDALTTPVQTHLTISKVDCNGNMLWHRRYGTTAGKHIAWDIIRATTGDAAFGTAPGDLIALGEYNTGTTNFVRVVRVRSNGALIWMRDYSVPTALVQLTGRGIAEVETPSLADNLVVAGGYGNNAAIFQIDGNNGAFICGSQQPGQGLSRFNDIARHGASGTTIAPGFTAVGETRTASTALPQAYVASYRSTGCALQQQVHWGSPNESETAQAVTTTRATTFTTVPTGQLLIVGNIVGAYLGANSNDVWSHLMVPISLTPYTAGGYTGQRYGTQGAGLAGVETVADVAESSNGAHFVGATTSNWDGLNDPIDGYSVRMGASGMKTLCSVPWSGAITVLTPFSALTVTPTPISPSTALSPLPATPLPAALCCGIGP</sequence>
<proteinExistence type="predicted"/>
<dbReference type="EMBL" id="BAABJE010000005">
    <property type="protein sequence ID" value="GAA4789587.1"/>
    <property type="molecule type" value="Genomic_DNA"/>
</dbReference>
<dbReference type="Proteomes" id="UP001499959">
    <property type="component" value="Unassembled WGS sequence"/>
</dbReference>
<comment type="caution">
    <text evidence="2">The sequence shown here is derived from an EMBL/GenBank/DDBJ whole genome shotgun (WGS) entry which is preliminary data.</text>
</comment>